<feature type="compositionally biased region" description="Polar residues" evidence="1">
    <location>
        <begin position="208"/>
        <end position="230"/>
    </location>
</feature>
<keyword evidence="4" id="KW-1185">Reference proteome</keyword>
<feature type="non-terminal residue" evidence="3">
    <location>
        <position position="243"/>
    </location>
</feature>
<organism evidence="3 4">
    <name type="scientific">Dispira parvispora</name>
    <dbReference type="NCBI Taxonomy" id="1520584"/>
    <lineage>
        <taxon>Eukaryota</taxon>
        <taxon>Fungi</taxon>
        <taxon>Fungi incertae sedis</taxon>
        <taxon>Zoopagomycota</taxon>
        <taxon>Kickxellomycotina</taxon>
        <taxon>Dimargaritomycetes</taxon>
        <taxon>Dimargaritales</taxon>
        <taxon>Dimargaritaceae</taxon>
        <taxon>Dispira</taxon>
    </lineage>
</organism>
<protein>
    <recommendedName>
        <fullName evidence="2">UPF3 domain-containing protein</fullName>
    </recommendedName>
</protein>
<proteinExistence type="predicted"/>
<evidence type="ECO:0000313" key="3">
    <source>
        <dbReference type="EMBL" id="KAJ1966874.1"/>
    </source>
</evidence>
<evidence type="ECO:0000256" key="1">
    <source>
        <dbReference type="SAM" id="MobiDB-lite"/>
    </source>
</evidence>
<dbReference type="InterPro" id="IPR012677">
    <property type="entry name" value="Nucleotide-bd_a/b_plait_sf"/>
</dbReference>
<dbReference type="InterPro" id="IPR005120">
    <property type="entry name" value="UPF3_dom"/>
</dbReference>
<dbReference type="Gene3D" id="3.30.70.330">
    <property type="match status" value="1"/>
</dbReference>
<accession>A0A9W8E881</accession>
<feature type="domain" description="UPF3" evidence="2">
    <location>
        <begin position="132"/>
        <end position="157"/>
    </location>
</feature>
<evidence type="ECO:0000313" key="4">
    <source>
        <dbReference type="Proteomes" id="UP001150925"/>
    </source>
</evidence>
<gene>
    <name evidence="3" type="ORF">IWQ62_002193</name>
</gene>
<feature type="compositionally biased region" description="Basic and acidic residues" evidence="1">
    <location>
        <begin position="82"/>
        <end position="101"/>
    </location>
</feature>
<dbReference type="EMBL" id="JANBPY010000434">
    <property type="protein sequence ID" value="KAJ1966874.1"/>
    <property type="molecule type" value="Genomic_DNA"/>
</dbReference>
<dbReference type="Proteomes" id="UP001150925">
    <property type="component" value="Unassembled WGS sequence"/>
</dbReference>
<reference evidence="3" key="1">
    <citation type="submission" date="2022-07" db="EMBL/GenBank/DDBJ databases">
        <title>Phylogenomic reconstructions and comparative analyses of Kickxellomycotina fungi.</title>
        <authorList>
            <person name="Reynolds N.K."/>
            <person name="Stajich J.E."/>
            <person name="Barry K."/>
            <person name="Grigoriev I.V."/>
            <person name="Crous P."/>
            <person name="Smith M.E."/>
        </authorList>
    </citation>
    <scope>NUCLEOTIDE SEQUENCE</scope>
    <source>
        <strain evidence="3">RSA 1196</strain>
    </source>
</reference>
<evidence type="ECO:0000259" key="2">
    <source>
        <dbReference type="Pfam" id="PF03467"/>
    </source>
</evidence>
<feature type="region of interest" description="Disordered" evidence="1">
    <location>
        <begin position="177"/>
        <end position="243"/>
    </location>
</feature>
<dbReference type="AlphaFoldDB" id="A0A9W8E881"/>
<dbReference type="Pfam" id="PF03467">
    <property type="entry name" value="Smg4_UPF3"/>
    <property type="match status" value="1"/>
</dbReference>
<sequence length="243" mass="25864">MEIALPARAGNGGLATTGSAKSRRPRKAKSTVSKSLESARSGESTNPLPLAQGSPIRGELNGVSGTSTKGNSPRGKRNTKSTRSDKTRTRPEGDASNHPDTESVESVNRRKPGKKWKTRSRPARASSSPLSKKLKVVVRRLPPNLPEHVFWQAVQPFVPFPVPTDSTASRTVTIGKQGEEWASVPETKIATPSEPADPEPLSPHTKTESGTTPDISSQNTAPVDTATVTRTVRIPPTLASAEV</sequence>
<name>A0A9W8E881_9FUNG</name>
<feature type="compositionally biased region" description="Polar residues" evidence="1">
    <location>
        <begin position="30"/>
        <end position="47"/>
    </location>
</feature>
<feature type="compositionally biased region" description="Basic residues" evidence="1">
    <location>
        <begin position="109"/>
        <end position="122"/>
    </location>
</feature>
<comment type="caution">
    <text evidence="3">The sequence shown here is derived from an EMBL/GenBank/DDBJ whole genome shotgun (WGS) entry which is preliminary data.</text>
</comment>
<feature type="region of interest" description="Disordered" evidence="1">
    <location>
        <begin position="1"/>
        <end position="135"/>
    </location>
</feature>